<dbReference type="EMBL" id="MQWD01000001">
    <property type="protein sequence ID" value="PAP77411.1"/>
    <property type="molecule type" value="Genomic_DNA"/>
</dbReference>
<keyword evidence="2" id="KW-1185">Reference proteome</keyword>
<evidence type="ECO:0000313" key="1">
    <source>
        <dbReference type="EMBL" id="PAP77411.1"/>
    </source>
</evidence>
<gene>
    <name evidence="1" type="ORF">BSZ37_13680</name>
</gene>
<sequence length="152" mass="16971">MSEIPPEADAPAEPESKKDQIVALYLSGVETVEELALLTQSRPSYVGTVLQEAGLGPGYFDLYTSTSQPMNVYSKYFAGALGYRDVEAARRSVAVIDRRYRQFELAGDRAGQHHALLMALTMFDRARWTGKDAEADPFRRWLVAHLTDQEAD</sequence>
<reference evidence="1 2" key="1">
    <citation type="submission" date="2016-11" db="EMBL/GenBank/DDBJ databases">
        <title>Study of marine rhodopsin-containing bacteria.</title>
        <authorList>
            <person name="Yoshizawa S."/>
            <person name="Kumagai Y."/>
            <person name="Kogure K."/>
        </authorList>
    </citation>
    <scope>NUCLEOTIDE SEQUENCE [LARGE SCALE GENOMIC DNA]</scope>
    <source>
        <strain evidence="1 2">SAORIC-28</strain>
    </source>
</reference>
<dbReference type="OrthoDB" id="1525310at2"/>
<protein>
    <submittedName>
        <fullName evidence="1">Uncharacterized protein</fullName>
    </submittedName>
</protein>
<proteinExistence type="predicted"/>
<dbReference type="RefSeq" id="WP_095511078.1">
    <property type="nucleotide sequence ID" value="NZ_MQWD01000001.1"/>
</dbReference>
<comment type="caution">
    <text evidence="1">The sequence shown here is derived from an EMBL/GenBank/DDBJ whole genome shotgun (WGS) entry which is preliminary data.</text>
</comment>
<evidence type="ECO:0000313" key="2">
    <source>
        <dbReference type="Proteomes" id="UP000216339"/>
    </source>
</evidence>
<organism evidence="1 2">
    <name type="scientific">Rubrivirga marina</name>
    <dbReference type="NCBI Taxonomy" id="1196024"/>
    <lineage>
        <taxon>Bacteria</taxon>
        <taxon>Pseudomonadati</taxon>
        <taxon>Rhodothermota</taxon>
        <taxon>Rhodothermia</taxon>
        <taxon>Rhodothermales</taxon>
        <taxon>Rubricoccaceae</taxon>
        <taxon>Rubrivirga</taxon>
    </lineage>
</organism>
<dbReference type="Proteomes" id="UP000216339">
    <property type="component" value="Unassembled WGS sequence"/>
</dbReference>
<name>A0A271J1K4_9BACT</name>
<dbReference type="AlphaFoldDB" id="A0A271J1K4"/>
<accession>A0A271J1K4</accession>